<gene>
    <name evidence="2" type="ORF">SNAT2548_LOCUS1144</name>
</gene>
<organism evidence="2 3">
    <name type="scientific">Symbiodinium natans</name>
    <dbReference type="NCBI Taxonomy" id="878477"/>
    <lineage>
        <taxon>Eukaryota</taxon>
        <taxon>Sar</taxon>
        <taxon>Alveolata</taxon>
        <taxon>Dinophyceae</taxon>
        <taxon>Suessiales</taxon>
        <taxon>Symbiodiniaceae</taxon>
        <taxon>Symbiodinium</taxon>
    </lineage>
</organism>
<keyword evidence="3" id="KW-1185">Reference proteome</keyword>
<evidence type="ECO:0000256" key="1">
    <source>
        <dbReference type="SAM" id="SignalP"/>
    </source>
</evidence>
<name>A0A812H4X5_9DINO</name>
<accession>A0A812H4X5</accession>
<sequence length="308" mass="34639">MAEDVPLLASLLCQGSFLLVRCLLVAGLIPACAQESLGEDIFVTQRWGSPREKQLTQELRLWSSRAMEESHRVVAAMTTTPTRIQLIEGAVDSLLNQSRPLDAVYLFVPHTFLRDGSRYVLPSWLERKVGVRNFHLRRCEDSGPATHMQEVLKLELDPHTYILQVDDDQEYGRELVQHLLRATGPLPGRALGAATQHAYSYLKSAITEGVHGVLFQRKFFDSSVFDYTGFSESCKLHDDLWLSAHLARKALRRESLTSRFGSKPLGFGFRADALFQGGAGTDNQWNFFACMSSLLEAQPNLWEPEDEA</sequence>
<dbReference type="EMBL" id="CAJNDS010000060">
    <property type="protein sequence ID" value="CAE6939174.1"/>
    <property type="molecule type" value="Genomic_DNA"/>
</dbReference>
<dbReference type="OrthoDB" id="414863at2759"/>
<feature type="signal peptide" evidence="1">
    <location>
        <begin position="1"/>
        <end position="33"/>
    </location>
</feature>
<dbReference type="SUPFAM" id="SSF53448">
    <property type="entry name" value="Nucleotide-diphospho-sugar transferases"/>
    <property type="match status" value="1"/>
</dbReference>
<reference evidence="2" key="1">
    <citation type="submission" date="2021-02" db="EMBL/GenBank/DDBJ databases">
        <authorList>
            <person name="Dougan E. K."/>
            <person name="Rhodes N."/>
            <person name="Thang M."/>
            <person name="Chan C."/>
        </authorList>
    </citation>
    <scope>NUCLEOTIDE SEQUENCE</scope>
</reference>
<dbReference type="InterPro" id="IPR029044">
    <property type="entry name" value="Nucleotide-diphossugar_trans"/>
</dbReference>
<feature type="chain" id="PRO_5032426070" evidence="1">
    <location>
        <begin position="34"/>
        <end position="308"/>
    </location>
</feature>
<protein>
    <submittedName>
        <fullName evidence="2">Uncharacterized protein</fullName>
    </submittedName>
</protein>
<dbReference type="AlphaFoldDB" id="A0A812H4X5"/>
<keyword evidence="1" id="KW-0732">Signal</keyword>
<dbReference type="Proteomes" id="UP000604046">
    <property type="component" value="Unassembled WGS sequence"/>
</dbReference>
<proteinExistence type="predicted"/>
<evidence type="ECO:0000313" key="2">
    <source>
        <dbReference type="EMBL" id="CAE6939174.1"/>
    </source>
</evidence>
<evidence type="ECO:0000313" key="3">
    <source>
        <dbReference type="Proteomes" id="UP000604046"/>
    </source>
</evidence>
<comment type="caution">
    <text evidence="2">The sequence shown here is derived from an EMBL/GenBank/DDBJ whole genome shotgun (WGS) entry which is preliminary data.</text>
</comment>